<dbReference type="PANTHER" id="PTHR11239">
    <property type="entry name" value="DNA-DIRECTED RNA POLYMERASE"/>
    <property type="match status" value="1"/>
</dbReference>
<evidence type="ECO:0000259" key="11">
    <source>
        <dbReference type="PROSITE" id="PS51133"/>
    </source>
</evidence>
<feature type="binding site" evidence="9">
    <location>
        <position position="35"/>
    </location>
    <ligand>
        <name>Zn(2+)</name>
        <dbReference type="ChEBI" id="CHEBI:29105"/>
        <label>1</label>
    </ligand>
</feature>
<dbReference type="Pfam" id="PF01096">
    <property type="entry name" value="Zn_ribbon_TFIIS"/>
    <property type="match status" value="1"/>
</dbReference>
<proteinExistence type="evidence at transcript level"/>
<dbReference type="InterPro" id="IPR012164">
    <property type="entry name" value="Rpa12/Rpb9/Rpc10/TFS"/>
</dbReference>
<comment type="subcellular location">
    <subcellularLocation>
        <location evidence="1">Nucleus</location>
        <location evidence="1">Nucleolus</location>
    </subcellularLocation>
</comment>
<keyword evidence="6 8" id="KW-0539">Nucleus</keyword>
<evidence type="ECO:0000256" key="6">
    <source>
        <dbReference type="ARBA" id="ARBA00023242"/>
    </source>
</evidence>
<comment type="function">
    <text evidence="7">Core component of RNA polymerase I (Pol I), a DNA-dependent RNA polymerase which synthesizes ribosomal RNA precursors using the four ribonucleoside triphosphates as substrates. Can mediate Pol I proofreading of the nascent RNA transcript. Anchors into the Pol I active site to monitor transcription fidelity and cleave mis-incorporated 5'-ribonucleotides.</text>
</comment>
<dbReference type="GO" id="GO:0003899">
    <property type="term" value="F:DNA-directed RNA polymerase activity"/>
    <property type="evidence" value="ECO:0007669"/>
    <property type="project" value="InterPro"/>
</dbReference>
<dbReference type="GO" id="GO:0006363">
    <property type="term" value="P:termination of RNA polymerase I transcription"/>
    <property type="evidence" value="ECO:0007669"/>
    <property type="project" value="TreeGrafter"/>
</dbReference>
<feature type="zinc finger region" description="C4-type" evidence="10">
    <location>
        <begin position="17"/>
        <end position="38"/>
    </location>
</feature>
<dbReference type="SUPFAM" id="SSF57783">
    <property type="entry name" value="Zinc beta-ribbon"/>
    <property type="match status" value="1"/>
</dbReference>
<sequence length="120" mass="13606">MAVYLKEGFSTSVPEFCVDCGTILPHFDELGAVKCFNCKRSYKPEDLGGYEITYVVNFNTYTEKSKKQNEEVEGPVVDRICPKCSNNKMSYATLQLRSADEGQTVFYTCTKCKHKETENS</sequence>
<name>A0A069DP51_9HEMI</name>
<keyword evidence="4 10" id="KW-0863">Zinc-finger</keyword>
<evidence type="ECO:0000256" key="9">
    <source>
        <dbReference type="PIRSR" id="PIRSR005586-1"/>
    </source>
</evidence>
<dbReference type="PROSITE" id="PS00466">
    <property type="entry name" value="ZF_TFIIS_1"/>
    <property type="match status" value="1"/>
</dbReference>
<organism evidence="12">
    <name type="scientific">Panstrongylus megistus</name>
    <dbReference type="NCBI Taxonomy" id="65343"/>
    <lineage>
        <taxon>Eukaryota</taxon>
        <taxon>Metazoa</taxon>
        <taxon>Ecdysozoa</taxon>
        <taxon>Arthropoda</taxon>
        <taxon>Hexapoda</taxon>
        <taxon>Insecta</taxon>
        <taxon>Pterygota</taxon>
        <taxon>Neoptera</taxon>
        <taxon>Paraneoptera</taxon>
        <taxon>Hemiptera</taxon>
        <taxon>Heteroptera</taxon>
        <taxon>Panheteroptera</taxon>
        <taxon>Cimicomorpha</taxon>
        <taxon>Reduviidae</taxon>
        <taxon>Triatominae</taxon>
        <taxon>Panstrongylus</taxon>
    </lineage>
</organism>
<dbReference type="Gene3D" id="2.20.25.10">
    <property type="match status" value="1"/>
</dbReference>
<dbReference type="GO" id="GO:0005736">
    <property type="term" value="C:RNA polymerase I complex"/>
    <property type="evidence" value="ECO:0007669"/>
    <property type="project" value="TreeGrafter"/>
</dbReference>
<dbReference type="InterPro" id="IPR034004">
    <property type="entry name" value="Zn_ribbon_RPA12_C"/>
</dbReference>
<evidence type="ECO:0000256" key="10">
    <source>
        <dbReference type="PIRSR" id="PIRSR005586-2"/>
    </source>
</evidence>
<feature type="binding site" evidence="9">
    <location>
        <position position="81"/>
    </location>
    <ligand>
        <name>Zn(2+)</name>
        <dbReference type="ChEBI" id="CHEBI:29105"/>
        <label>2</label>
    </ligand>
</feature>
<evidence type="ECO:0000256" key="2">
    <source>
        <dbReference type="ARBA" id="ARBA00022478"/>
    </source>
</evidence>
<comment type="function">
    <text evidence="8">DNA-dependent RNA polymerase catalyzes the transcription of DNA into RNA using the four ribonucleoside triphosphates as substrates.</text>
</comment>
<feature type="binding site" evidence="9">
    <location>
        <position position="38"/>
    </location>
    <ligand>
        <name>Zn(2+)</name>
        <dbReference type="ChEBI" id="CHEBI:29105"/>
        <label>1</label>
    </ligand>
</feature>
<dbReference type="PIRSF" id="PIRSF005586">
    <property type="entry name" value="RNApol_RpoM"/>
    <property type="match status" value="1"/>
</dbReference>
<keyword evidence="3 9" id="KW-0479">Metal-binding</keyword>
<feature type="binding site" evidence="9">
    <location>
        <position position="17"/>
    </location>
    <ligand>
        <name>Zn(2+)</name>
        <dbReference type="ChEBI" id="CHEBI:29105"/>
        <label>1</label>
    </ligand>
</feature>
<accession>A0A069DP51</accession>
<dbReference type="PANTHER" id="PTHR11239:SF14">
    <property type="entry name" value="DNA-DIRECTED RNA POLYMERASE I SUBUNIT RPA12"/>
    <property type="match status" value="1"/>
</dbReference>
<evidence type="ECO:0000256" key="8">
    <source>
        <dbReference type="PIRNR" id="PIRNR005586"/>
    </source>
</evidence>
<dbReference type="EMBL" id="GBGD01003512">
    <property type="protein sequence ID" value="JAC85377.1"/>
    <property type="molecule type" value="mRNA"/>
</dbReference>
<feature type="domain" description="TFIIS-type" evidence="11">
    <location>
        <begin position="77"/>
        <end position="117"/>
    </location>
</feature>
<dbReference type="GO" id="GO:0008270">
    <property type="term" value="F:zinc ion binding"/>
    <property type="evidence" value="ECO:0007669"/>
    <property type="project" value="UniProtKB-KW"/>
</dbReference>
<dbReference type="CDD" id="cd10507">
    <property type="entry name" value="Zn-ribbon_RPA12"/>
    <property type="match status" value="1"/>
</dbReference>
<evidence type="ECO:0000256" key="3">
    <source>
        <dbReference type="ARBA" id="ARBA00022723"/>
    </source>
</evidence>
<dbReference type="AlphaFoldDB" id="A0A069DP51"/>
<feature type="binding site" evidence="9">
    <location>
        <position position="20"/>
    </location>
    <ligand>
        <name>Zn(2+)</name>
        <dbReference type="ChEBI" id="CHEBI:29105"/>
        <label>1</label>
    </ligand>
</feature>
<protein>
    <recommendedName>
        <fullName evidence="8">DNA-directed RNA polymerase subunit</fullName>
    </recommendedName>
</protein>
<keyword evidence="2 8" id="KW-0240">DNA-directed RNA polymerase</keyword>
<keyword evidence="8" id="KW-0804">Transcription</keyword>
<dbReference type="SMART" id="SM00440">
    <property type="entry name" value="ZnF_C2C2"/>
    <property type="match status" value="1"/>
</dbReference>
<reference evidence="12" key="1">
    <citation type="journal article" date="2015" name="J. Med. Entomol.">
        <title>A Deep Insight Into the Sialotranscriptome of the Chagas Disease Vector, Panstrongylus megistus (Hemiptera: Heteroptera).</title>
        <authorList>
            <person name="Ribeiro J.M."/>
            <person name="Schwarz A."/>
            <person name="Francischetti I.M."/>
        </authorList>
    </citation>
    <scope>NUCLEOTIDE SEQUENCE</scope>
    <source>
        <tissue evidence="12">Salivary glands</tissue>
    </source>
</reference>
<evidence type="ECO:0000256" key="4">
    <source>
        <dbReference type="ARBA" id="ARBA00022771"/>
    </source>
</evidence>
<evidence type="ECO:0000256" key="7">
    <source>
        <dbReference type="ARBA" id="ARBA00044497"/>
    </source>
</evidence>
<evidence type="ECO:0000256" key="1">
    <source>
        <dbReference type="ARBA" id="ARBA00004604"/>
    </source>
</evidence>
<dbReference type="PROSITE" id="PS51133">
    <property type="entry name" value="ZF_TFIIS_2"/>
    <property type="match status" value="1"/>
</dbReference>
<feature type="binding site" evidence="9">
    <location>
        <position position="109"/>
    </location>
    <ligand>
        <name>Zn(2+)</name>
        <dbReference type="ChEBI" id="CHEBI:29105"/>
        <label>2</label>
    </ligand>
</feature>
<comment type="similarity">
    <text evidence="8">Belongs to the archaeal rpoM/eukaryotic RPA12/RPB9/RPC11 RNA polymerase family.</text>
</comment>
<evidence type="ECO:0000313" key="12">
    <source>
        <dbReference type="EMBL" id="JAC85377.1"/>
    </source>
</evidence>
<dbReference type="GO" id="GO:0003676">
    <property type="term" value="F:nucleic acid binding"/>
    <property type="evidence" value="ECO:0007669"/>
    <property type="project" value="InterPro"/>
</dbReference>
<dbReference type="InterPro" id="IPR001222">
    <property type="entry name" value="Znf_TFIIS"/>
</dbReference>
<feature type="binding site" evidence="9">
    <location>
        <position position="84"/>
    </location>
    <ligand>
        <name>Zn(2+)</name>
        <dbReference type="ChEBI" id="CHEBI:29105"/>
        <label>2</label>
    </ligand>
</feature>
<feature type="binding site" evidence="9">
    <location>
        <position position="112"/>
    </location>
    <ligand>
        <name>Zn(2+)</name>
        <dbReference type="ChEBI" id="CHEBI:29105"/>
        <label>2</label>
    </ligand>
</feature>
<evidence type="ECO:0000256" key="5">
    <source>
        <dbReference type="ARBA" id="ARBA00022833"/>
    </source>
</evidence>
<keyword evidence="5 9" id="KW-0862">Zinc</keyword>